<dbReference type="PANTHER" id="PTHR38599:SF1">
    <property type="entry name" value="CUPIN DOMAIN PROTEIN (AFU_ORTHOLOGUE AFUA_3G13620)"/>
    <property type="match status" value="1"/>
</dbReference>
<keyword evidence="1" id="KW-0732">Signal</keyword>
<dbReference type="Gene3D" id="2.60.120.10">
    <property type="entry name" value="Jelly Rolls"/>
    <property type="match status" value="1"/>
</dbReference>
<name>A0A225MWW1_9BURK</name>
<keyword evidence="4" id="KW-1185">Reference proteome</keyword>
<dbReference type="Pfam" id="PF07883">
    <property type="entry name" value="Cupin_2"/>
    <property type="match status" value="1"/>
</dbReference>
<feature type="chain" id="PRO_5012895012" evidence="1">
    <location>
        <begin position="28"/>
        <end position="142"/>
    </location>
</feature>
<sequence length="142" mass="15165">MNPKKYAAIASFGLAVALSATPPSAIAANATANGIAEVFNHAITNDPGKSLIAVEVNYKPGEKSPPHWHSKSAFIMAYVVSGSIRSQVEGEPVHVYKAGQTWYENPGAHHIISENASKTQPARLLAVFLVNTKHDALTTFDK</sequence>
<dbReference type="InterPro" id="IPR013096">
    <property type="entry name" value="Cupin_2"/>
</dbReference>
<dbReference type="InterPro" id="IPR011051">
    <property type="entry name" value="RmlC_Cupin_sf"/>
</dbReference>
<dbReference type="AlphaFoldDB" id="A0A225MWW1"/>
<accession>A0A225MWW1</accession>
<dbReference type="InterPro" id="IPR014710">
    <property type="entry name" value="RmlC-like_jellyroll"/>
</dbReference>
<dbReference type="SUPFAM" id="SSF51182">
    <property type="entry name" value="RmlC-like cupins"/>
    <property type="match status" value="1"/>
</dbReference>
<dbReference type="PANTHER" id="PTHR38599">
    <property type="entry name" value="CUPIN DOMAIN PROTEIN (AFU_ORTHOLOGUE AFUA_3G13620)"/>
    <property type="match status" value="1"/>
</dbReference>
<proteinExistence type="predicted"/>
<feature type="signal peptide" evidence="1">
    <location>
        <begin position="1"/>
        <end position="27"/>
    </location>
</feature>
<dbReference type="RefSeq" id="WP_088601712.1">
    <property type="nucleotide sequence ID" value="NZ_NJIH01000002.1"/>
</dbReference>
<organism evidence="3 4">
    <name type="scientific">Candidimonas nitroreducens</name>
    <dbReference type="NCBI Taxonomy" id="683354"/>
    <lineage>
        <taxon>Bacteria</taxon>
        <taxon>Pseudomonadati</taxon>
        <taxon>Pseudomonadota</taxon>
        <taxon>Betaproteobacteria</taxon>
        <taxon>Burkholderiales</taxon>
        <taxon>Alcaligenaceae</taxon>
        <taxon>Candidimonas</taxon>
    </lineage>
</organism>
<feature type="domain" description="Cupin type-2" evidence="2">
    <location>
        <begin position="55"/>
        <end position="128"/>
    </location>
</feature>
<evidence type="ECO:0000313" key="4">
    <source>
        <dbReference type="Proteomes" id="UP000214603"/>
    </source>
</evidence>
<evidence type="ECO:0000259" key="2">
    <source>
        <dbReference type="Pfam" id="PF07883"/>
    </source>
</evidence>
<dbReference type="Proteomes" id="UP000214603">
    <property type="component" value="Unassembled WGS sequence"/>
</dbReference>
<protein>
    <submittedName>
        <fullName evidence="3">Cupin</fullName>
    </submittedName>
</protein>
<dbReference type="EMBL" id="NJIH01000002">
    <property type="protein sequence ID" value="OWT65562.1"/>
    <property type="molecule type" value="Genomic_DNA"/>
</dbReference>
<comment type="caution">
    <text evidence="3">The sequence shown here is derived from an EMBL/GenBank/DDBJ whole genome shotgun (WGS) entry which is preliminary data.</text>
</comment>
<evidence type="ECO:0000313" key="3">
    <source>
        <dbReference type="EMBL" id="OWT65562.1"/>
    </source>
</evidence>
<reference evidence="4" key="1">
    <citation type="submission" date="2017-06" db="EMBL/GenBank/DDBJ databases">
        <title>Herbaspirillum phytohormonus sp. nov., isolated from the root nodule of Robinia pseudoacacia in lead-zinc mine.</title>
        <authorList>
            <person name="Fan M."/>
            <person name="Lin Y."/>
        </authorList>
    </citation>
    <scope>NUCLEOTIDE SEQUENCE [LARGE SCALE GENOMIC DNA]</scope>
    <source>
        <strain evidence="4">SC-089</strain>
    </source>
</reference>
<dbReference type="CDD" id="cd02234">
    <property type="entry name" value="cupin_BLR7677-like"/>
    <property type="match status" value="1"/>
</dbReference>
<evidence type="ECO:0000256" key="1">
    <source>
        <dbReference type="SAM" id="SignalP"/>
    </source>
</evidence>
<gene>
    <name evidence="3" type="ORF">CEY11_02115</name>
</gene>
<dbReference type="OrthoDB" id="9813436at2"/>